<organism evidence="4 5">
    <name type="scientific">Paraglaciecola aquimarina</name>
    <dbReference type="NCBI Taxonomy" id="1235557"/>
    <lineage>
        <taxon>Bacteria</taxon>
        <taxon>Pseudomonadati</taxon>
        <taxon>Pseudomonadota</taxon>
        <taxon>Gammaproteobacteria</taxon>
        <taxon>Alteromonadales</taxon>
        <taxon>Alteromonadaceae</taxon>
        <taxon>Paraglaciecola</taxon>
    </lineage>
</organism>
<dbReference type="InterPro" id="IPR008928">
    <property type="entry name" value="6-hairpin_glycosidase_sf"/>
</dbReference>
<feature type="domain" description="Alpha-L-rhamnosidase six-hairpin glycosidase" evidence="3">
    <location>
        <begin position="2"/>
        <end position="238"/>
    </location>
</feature>
<name>A0ABU3SRD6_9ALTE</name>
<dbReference type="Pfam" id="PF17389">
    <property type="entry name" value="Bac_rhamnosid6H"/>
    <property type="match status" value="1"/>
</dbReference>
<accession>A0ABU3SRD6</accession>
<keyword evidence="5" id="KW-1185">Reference proteome</keyword>
<reference evidence="4 5" key="1">
    <citation type="submission" date="2023-10" db="EMBL/GenBank/DDBJ databases">
        <title>Glaciecola aquimarina strain GGW-M5 nov., isolated from a coastal seawater.</title>
        <authorList>
            <person name="Bayburt H."/>
            <person name="Kim J.M."/>
            <person name="Choi B.J."/>
            <person name="Jeon C.O."/>
        </authorList>
    </citation>
    <scope>NUCLEOTIDE SEQUENCE [LARGE SCALE GENOMIC DNA]</scope>
    <source>
        <strain evidence="4 5">KCTC 32108</strain>
    </source>
</reference>
<proteinExistence type="predicted"/>
<dbReference type="PANTHER" id="PTHR33307:SF6">
    <property type="entry name" value="ALPHA-RHAMNOSIDASE (EUROFUNG)-RELATED"/>
    <property type="match status" value="1"/>
</dbReference>
<evidence type="ECO:0000256" key="1">
    <source>
        <dbReference type="ARBA" id="ARBA00001445"/>
    </source>
</evidence>
<evidence type="ECO:0000313" key="4">
    <source>
        <dbReference type="EMBL" id="MDU0352565.1"/>
    </source>
</evidence>
<comment type="catalytic activity">
    <reaction evidence="1">
        <text>Hydrolysis of terminal non-reducing alpha-L-rhamnose residues in alpha-L-rhamnosides.</text>
        <dbReference type="EC" id="3.2.1.40"/>
    </reaction>
</comment>
<evidence type="ECO:0000313" key="5">
    <source>
        <dbReference type="Proteomes" id="UP001247805"/>
    </source>
</evidence>
<dbReference type="PANTHER" id="PTHR33307">
    <property type="entry name" value="ALPHA-RHAMNOSIDASE (EUROFUNG)"/>
    <property type="match status" value="1"/>
</dbReference>
<dbReference type="InterPro" id="IPR012341">
    <property type="entry name" value="6hp_glycosidase-like_sf"/>
</dbReference>
<evidence type="ECO:0000256" key="2">
    <source>
        <dbReference type="ARBA" id="ARBA00012652"/>
    </source>
</evidence>
<dbReference type="EC" id="3.2.1.40" evidence="2"/>
<dbReference type="Gene3D" id="1.50.10.10">
    <property type="match status" value="1"/>
</dbReference>
<dbReference type="InterPro" id="IPR016007">
    <property type="entry name" value="Alpha_rhamnosid"/>
</dbReference>
<evidence type="ECO:0000259" key="3">
    <source>
        <dbReference type="Pfam" id="PF17389"/>
    </source>
</evidence>
<protein>
    <recommendedName>
        <fullName evidence="2">alpha-L-rhamnosidase</fullName>
        <ecNumber evidence="2">3.2.1.40</ecNumber>
    </recommendedName>
</protein>
<sequence length="249" mass="28342">MVTGDETILADNYQMMKGWLKYHEKKSNNLISTMTTFGDWLQPYPSNLKDGENGNRGNTDFSLIGTAYFARSVELTIKTAEVLNKTEDLEQLKRLHADIKAAYMAKFYDENLNVLAGQPTQTGYLLGLAYNLFPVEKRDIGIAKLIELIRIADTHLRTGFLGTPLLTQVLQDAGRSDIIYELLFKESYPSWFYSINNGATTTWERWNSYSIDEGFNPQGMNSLNHYAYGTVSRWFYEGILGITPAKAWL</sequence>
<gene>
    <name evidence="4" type="ORF">RS130_00365</name>
</gene>
<dbReference type="EMBL" id="JAWDIO010000001">
    <property type="protein sequence ID" value="MDU0352565.1"/>
    <property type="molecule type" value="Genomic_DNA"/>
</dbReference>
<dbReference type="SUPFAM" id="SSF48208">
    <property type="entry name" value="Six-hairpin glycosidases"/>
    <property type="match status" value="1"/>
</dbReference>
<comment type="caution">
    <text evidence="4">The sequence shown here is derived from an EMBL/GenBank/DDBJ whole genome shotgun (WGS) entry which is preliminary data.</text>
</comment>
<dbReference type="InterPro" id="IPR035396">
    <property type="entry name" value="Bac_rhamnosid6H"/>
</dbReference>
<dbReference type="Proteomes" id="UP001247805">
    <property type="component" value="Unassembled WGS sequence"/>
</dbReference>